<keyword evidence="1" id="KW-0812">Transmembrane</keyword>
<dbReference type="InterPro" id="IPR007165">
    <property type="entry name" value="Phage_holin_4_2"/>
</dbReference>
<reference evidence="3" key="1">
    <citation type="journal article" date="2019" name="Int. J. Syst. Evol. Microbiol.">
        <title>The Global Catalogue of Microorganisms (GCM) 10K type strain sequencing project: providing services to taxonomists for standard genome sequencing and annotation.</title>
        <authorList>
            <consortium name="The Broad Institute Genomics Platform"/>
            <consortium name="The Broad Institute Genome Sequencing Center for Infectious Disease"/>
            <person name="Wu L."/>
            <person name="Ma J."/>
        </authorList>
    </citation>
    <scope>NUCLEOTIDE SEQUENCE [LARGE SCALE GENOMIC DNA]</scope>
    <source>
        <strain evidence="3">JCM 18285</strain>
    </source>
</reference>
<gene>
    <name evidence="2" type="ORF">GCM10023314_08110</name>
</gene>
<dbReference type="Proteomes" id="UP001501302">
    <property type="component" value="Unassembled WGS sequence"/>
</dbReference>
<dbReference type="PANTHER" id="PTHR37309:SF1">
    <property type="entry name" value="SLR0284 PROTEIN"/>
    <property type="match status" value="1"/>
</dbReference>
<name>A0ABP9GCW6_9FLAO</name>
<keyword evidence="3" id="KW-1185">Reference proteome</keyword>
<dbReference type="EMBL" id="BAABJJ010000011">
    <property type="protein sequence ID" value="GAA4937879.1"/>
    <property type="molecule type" value="Genomic_DNA"/>
</dbReference>
<comment type="caution">
    <text evidence="2">The sequence shown here is derived from an EMBL/GenBank/DDBJ whole genome shotgun (WGS) entry which is preliminary data.</text>
</comment>
<feature type="transmembrane region" description="Helical" evidence="1">
    <location>
        <begin position="53"/>
        <end position="77"/>
    </location>
</feature>
<sequence length="117" mass="12819">MNLILRLLLNALAVFALANILTGVSVDGYMSAIIVALVLSILNLLVKPLLVILTLPVTIITLGLFLLVINGLIILLADEFINGFSVDSIWWAILFSILLSILQSFLQSFLKKDKKVL</sequence>
<organism evidence="2 3">
    <name type="scientific">Algibacter agarivorans</name>
    <dbReference type="NCBI Taxonomy" id="1109741"/>
    <lineage>
        <taxon>Bacteria</taxon>
        <taxon>Pseudomonadati</taxon>
        <taxon>Bacteroidota</taxon>
        <taxon>Flavobacteriia</taxon>
        <taxon>Flavobacteriales</taxon>
        <taxon>Flavobacteriaceae</taxon>
        <taxon>Algibacter</taxon>
    </lineage>
</organism>
<feature type="transmembrane region" description="Helical" evidence="1">
    <location>
        <begin position="28"/>
        <end position="46"/>
    </location>
</feature>
<protein>
    <submittedName>
        <fullName evidence="2">Phage holin family protein</fullName>
    </submittedName>
</protein>
<accession>A0ABP9GCW6</accession>
<dbReference type="Pfam" id="PF04020">
    <property type="entry name" value="Phage_holin_4_2"/>
    <property type="match status" value="1"/>
</dbReference>
<dbReference type="RefSeq" id="WP_345190342.1">
    <property type="nucleotide sequence ID" value="NZ_BAABJJ010000011.1"/>
</dbReference>
<keyword evidence="1" id="KW-1133">Transmembrane helix</keyword>
<proteinExistence type="predicted"/>
<evidence type="ECO:0000256" key="1">
    <source>
        <dbReference type="SAM" id="Phobius"/>
    </source>
</evidence>
<dbReference type="PANTHER" id="PTHR37309">
    <property type="entry name" value="SLR0284 PROTEIN"/>
    <property type="match status" value="1"/>
</dbReference>
<evidence type="ECO:0000313" key="3">
    <source>
        <dbReference type="Proteomes" id="UP001501302"/>
    </source>
</evidence>
<evidence type="ECO:0000313" key="2">
    <source>
        <dbReference type="EMBL" id="GAA4937879.1"/>
    </source>
</evidence>
<feature type="transmembrane region" description="Helical" evidence="1">
    <location>
        <begin position="89"/>
        <end position="110"/>
    </location>
</feature>
<keyword evidence="1" id="KW-0472">Membrane</keyword>